<dbReference type="AlphaFoldDB" id="A0A1E3AGY5"/>
<sequence>MKAERLWEALGEAGDSYIEEILVQTDKINGKSRKGRLWKTAAAAVLLAFCFFTGVPLLAAEVPAFYQVLYQISPAAAQFFIPVRESCEDNGIRMEVEAACVRGDTALIYVSLQDLEGDRIDATTDLFDSYSIKRSFDSAGSCQRVSYEEETGKATFLVEIIRTDGKPVEGGKITFSVREFISGKAAEEDVPVDLQPARLAERENVSFMEAPRITGYAFSEKMPAELEAEDFSKIVLQPQEMLYSPMDKIYITAAGYLDDMLHIQLAVRDKTTLDTHGYLYLTDREGNRVDSYSSIFFMEEKEERVDYQEFLFRIPKEELGKYKLYGSFYKAGRNVQGNWRVTFSL</sequence>
<evidence type="ECO:0008006" key="4">
    <source>
        <dbReference type="Google" id="ProtNLM"/>
    </source>
</evidence>
<feature type="transmembrane region" description="Helical" evidence="1">
    <location>
        <begin position="37"/>
        <end position="59"/>
    </location>
</feature>
<accession>A0A1E3AGY5</accession>
<keyword evidence="1" id="KW-0812">Transmembrane</keyword>
<proteinExistence type="predicted"/>
<keyword evidence="1" id="KW-1133">Transmembrane helix</keyword>
<dbReference type="Proteomes" id="UP000094067">
    <property type="component" value="Unassembled WGS sequence"/>
</dbReference>
<evidence type="ECO:0000313" key="2">
    <source>
        <dbReference type="EMBL" id="ODM07456.1"/>
    </source>
</evidence>
<evidence type="ECO:0000256" key="1">
    <source>
        <dbReference type="SAM" id="Phobius"/>
    </source>
</evidence>
<dbReference type="RefSeq" id="WP_069153103.1">
    <property type="nucleotide sequence ID" value="NZ_MCGH01000002.1"/>
</dbReference>
<protein>
    <recommendedName>
        <fullName evidence="4">DUF4179 domain-containing protein</fullName>
    </recommendedName>
</protein>
<gene>
    <name evidence="2" type="ORF">BEI61_03346</name>
</gene>
<organism evidence="2 3">
    <name type="scientific">Eisenbergiella tayi</name>
    <dbReference type="NCBI Taxonomy" id="1432052"/>
    <lineage>
        <taxon>Bacteria</taxon>
        <taxon>Bacillati</taxon>
        <taxon>Bacillota</taxon>
        <taxon>Clostridia</taxon>
        <taxon>Lachnospirales</taxon>
        <taxon>Lachnospiraceae</taxon>
        <taxon>Eisenbergiella</taxon>
    </lineage>
</organism>
<dbReference type="PATRIC" id="fig|1432052.4.peg.3726"/>
<dbReference type="EMBL" id="MCGH01000002">
    <property type="protein sequence ID" value="ODM07456.1"/>
    <property type="molecule type" value="Genomic_DNA"/>
</dbReference>
<comment type="caution">
    <text evidence="2">The sequence shown here is derived from an EMBL/GenBank/DDBJ whole genome shotgun (WGS) entry which is preliminary data.</text>
</comment>
<keyword evidence="1" id="KW-0472">Membrane</keyword>
<evidence type="ECO:0000313" key="3">
    <source>
        <dbReference type="Proteomes" id="UP000094067"/>
    </source>
</evidence>
<name>A0A1E3AGY5_9FIRM</name>
<reference evidence="2 3" key="1">
    <citation type="submission" date="2016-07" db="EMBL/GenBank/DDBJ databases">
        <title>Characterization of isolates of Eisenbergiella tayi derived from blood cultures, using whole genome sequencing.</title>
        <authorList>
            <person name="Burdz T."/>
            <person name="Wiebe D."/>
            <person name="Huynh C."/>
            <person name="Bernard K."/>
        </authorList>
    </citation>
    <scope>NUCLEOTIDE SEQUENCE [LARGE SCALE GENOMIC DNA]</scope>
    <source>
        <strain evidence="2 3">NML 110608</strain>
    </source>
</reference>